<feature type="non-terminal residue" evidence="1">
    <location>
        <position position="171"/>
    </location>
</feature>
<dbReference type="InterPro" id="IPR012334">
    <property type="entry name" value="Pectin_lyas_fold"/>
</dbReference>
<accession>X1R1D2</accession>
<dbReference type="NCBIfam" id="NF041518">
    <property type="entry name" value="choice_anch_Q"/>
    <property type="match status" value="1"/>
</dbReference>
<dbReference type="InterPro" id="IPR011050">
    <property type="entry name" value="Pectin_lyase_fold/virulence"/>
</dbReference>
<evidence type="ECO:0008006" key="2">
    <source>
        <dbReference type="Google" id="ProtNLM"/>
    </source>
</evidence>
<gene>
    <name evidence="1" type="ORF">S06H3_61058</name>
</gene>
<dbReference type="SUPFAM" id="SSF51126">
    <property type="entry name" value="Pectin lyase-like"/>
    <property type="match status" value="2"/>
</dbReference>
<dbReference type="Gene3D" id="2.160.20.10">
    <property type="entry name" value="Single-stranded right-handed beta-helix, Pectin lyase-like"/>
    <property type="match status" value="2"/>
</dbReference>
<sequence length="171" mass="17695">MGHEKSSSTLTNCTFSRNTAFAAGGAVFNLPGTNPLLTNCILWSDTPEEIYGSTPVITYSDVQGGWPGEGNIDADPLFVDAANADYHLQASSPCIDTGDNTAIPPSVVDDLDGNPRIINGIVDMGAYEGGMAPTANVYYVDAVSGDNSNDGLTPQAAFASIQKGIDSAEDG</sequence>
<comment type="caution">
    <text evidence="1">The sequence shown here is derived from an EMBL/GenBank/DDBJ whole genome shotgun (WGS) entry which is preliminary data.</text>
</comment>
<reference evidence="1" key="1">
    <citation type="journal article" date="2014" name="Front. Microbiol.">
        <title>High frequency of phylogenetically diverse reductive dehalogenase-homologous genes in deep subseafloor sedimentary metagenomes.</title>
        <authorList>
            <person name="Kawai M."/>
            <person name="Futagami T."/>
            <person name="Toyoda A."/>
            <person name="Takaki Y."/>
            <person name="Nishi S."/>
            <person name="Hori S."/>
            <person name="Arai W."/>
            <person name="Tsubouchi T."/>
            <person name="Morono Y."/>
            <person name="Uchiyama I."/>
            <person name="Ito T."/>
            <person name="Fujiyama A."/>
            <person name="Inagaki F."/>
            <person name="Takami H."/>
        </authorList>
    </citation>
    <scope>NUCLEOTIDE SEQUENCE</scope>
    <source>
        <strain evidence="1">Expedition CK06-06</strain>
    </source>
</reference>
<proteinExistence type="predicted"/>
<organism evidence="1">
    <name type="scientific">marine sediment metagenome</name>
    <dbReference type="NCBI Taxonomy" id="412755"/>
    <lineage>
        <taxon>unclassified sequences</taxon>
        <taxon>metagenomes</taxon>
        <taxon>ecological metagenomes</taxon>
    </lineage>
</organism>
<dbReference type="InterPro" id="IPR059226">
    <property type="entry name" value="Choice_anch_Q_dom"/>
</dbReference>
<protein>
    <recommendedName>
        <fullName evidence="2">Right handed beta helix domain-containing protein</fullName>
    </recommendedName>
</protein>
<dbReference type="EMBL" id="BARV01039948">
    <property type="protein sequence ID" value="GAI49359.1"/>
    <property type="molecule type" value="Genomic_DNA"/>
</dbReference>
<name>X1R1D2_9ZZZZ</name>
<dbReference type="AlphaFoldDB" id="X1R1D2"/>
<evidence type="ECO:0000313" key="1">
    <source>
        <dbReference type="EMBL" id="GAI49359.1"/>
    </source>
</evidence>